<evidence type="ECO:0000259" key="1">
    <source>
        <dbReference type="Pfam" id="PF09722"/>
    </source>
</evidence>
<dbReference type="Pfam" id="PF09722">
    <property type="entry name" value="Xre_MbcA_ParS_C"/>
    <property type="match status" value="1"/>
</dbReference>
<evidence type="ECO:0000313" key="3">
    <source>
        <dbReference type="Proteomes" id="UP000032086"/>
    </source>
</evidence>
<dbReference type="AlphaFoldDB" id="A0AAE2AXB8"/>
<dbReference type="Proteomes" id="UP000032086">
    <property type="component" value="Unassembled WGS sequence"/>
</dbReference>
<dbReference type="EMBL" id="JXQY01000012">
    <property type="protein sequence ID" value="KIP94690.1"/>
    <property type="molecule type" value="Genomic_DNA"/>
</dbReference>
<name>A0AAE2AXB8_PSEFL</name>
<protein>
    <recommendedName>
        <fullName evidence="1">Antitoxin Xre/MbcA/ParS-like toxin-binding domain-containing protein</fullName>
    </recommendedName>
</protein>
<proteinExistence type="predicted"/>
<reference evidence="2 3" key="1">
    <citation type="submission" date="2014-12" db="EMBL/GenBank/DDBJ databases">
        <title>16Stimator: statistical estimation of ribosomal gene copy numbers from draft genome assemblies.</title>
        <authorList>
            <person name="Perisin M.A."/>
            <person name="Vetter M."/>
            <person name="Gilbert J.A."/>
            <person name="Bergelson J."/>
        </authorList>
    </citation>
    <scope>NUCLEOTIDE SEQUENCE [LARGE SCALE GENOMIC DNA]</scope>
    <source>
        <strain evidence="2 3">MEP34</strain>
    </source>
</reference>
<feature type="domain" description="Antitoxin Xre/MbcA/ParS-like toxin-binding" evidence="1">
    <location>
        <begin position="100"/>
        <end position="147"/>
    </location>
</feature>
<organism evidence="2 3">
    <name type="scientific">Pseudomonas fluorescens</name>
    <dbReference type="NCBI Taxonomy" id="294"/>
    <lineage>
        <taxon>Bacteria</taxon>
        <taxon>Pseudomonadati</taxon>
        <taxon>Pseudomonadota</taxon>
        <taxon>Gammaproteobacteria</taxon>
        <taxon>Pseudomonadales</taxon>
        <taxon>Pseudomonadaceae</taxon>
        <taxon>Pseudomonas</taxon>
    </lineage>
</organism>
<gene>
    <name evidence="2" type="ORF">RU10_09300</name>
</gene>
<accession>A0AAE2AXB8</accession>
<dbReference type="InterPro" id="IPR024467">
    <property type="entry name" value="Xre/MbcA/ParS-like_toxin-bd"/>
</dbReference>
<sequence length="152" mass="16893">MLRPKIRAAAQPLTFQLTHAETGSLSHLDILRLVQAGFALSDVQAMVRSSSLFKAHKLLEQIMGKSARTIQRLSNPHNEVRLNSQQSAVALQYAQGLELAVMVFGSQTLAENWLGRSCKHLSGIVPFKMLNTSVGFKVVMEYLERARLGVYQ</sequence>
<evidence type="ECO:0000313" key="2">
    <source>
        <dbReference type="EMBL" id="KIP94690.1"/>
    </source>
</evidence>
<comment type="caution">
    <text evidence="2">The sequence shown here is derived from an EMBL/GenBank/DDBJ whole genome shotgun (WGS) entry which is preliminary data.</text>
</comment>